<dbReference type="Proteomes" id="UP001596201">
    <property type="component" value="Unassembled WGS sequence"/>
</dbReference>
<protein>
    <submittedName>
        <fullName evidence="2">Uncharacterized protein</fullName>
    </submittedName>
</protein>
<comment type="caution">
    <text evidence="2">The sequence shown here is derived from an EMBL/GenBank/DDBJ whole genome shotgun (WGS) entry which is preliminary data.</text>
</comment>
<dbReference type="AlphaFoldDB" id="A0ABD5R9S5"/>
<dbReference type="EMBL" id="JBHSKX010000001">
    <property type="protein sequence ID" value="MFC5366722.1"/>
    <property type="molecule type" value="Genomic_DNA"/>
</dbReference>
<evidence type="ECO:0000313" key="3">
    <source>
        <dbReference type="Proteomes" id="UP001596201"/>
    </source>
</evidence>
<sequence length="846" mass="91510">MPPYDTDGWDAVVQLGEPELDDLLACRFATGELQFPAGGEHQFGLASIDLKMRYDTPRSRLVTDAGPENEPGVRLVVPFDESFVRYNVPFSGRDTPIRGKEADLRGEVSYTAPVRLRQRGDSYRLVLATEDATAGVEFGPETRSDLSTDGQLYANIYEHAVDDHDQTVVNRLRNLPSTVSERVEQWVTAEAGTALPTTELALAVDADDATVEVVDGPTSEARCLLLAADLTEDATGHDGFEACRRPAGTTAALAVSTDFLLSEVVCPRIADRLNLAESDFEHPCRLASSTRTSLSAGGTTESFVLDSLSVTVQDGGIVIDGSLSAERGPADISGDMDVRIDVTYDAGDLLFTVARSDVDITVDVPWYVDVASWFSPRLQFAINTLPDLVEDGAENALSSAGGVTVEASDRLHALLDDRFESMSVESFDLTSEALVAGGSLLPDQHCPPKAAGTVRLSPGEGIDLDAGETTGEDFVARRDVDLRWGDPEDSPLGRDVLAPHHGAEVTVLGIDSEGWGAFETTDVVALDSLRDRQWDDDPIPEGDLFFPDVPFVGQHSLLFGTFTSEGRYAKCAAHASGGRLHLQYYTYQRPTANLRLAVDSTVIEEEQVETGVEHWTEIECTPGGPRGPEVTTTHRSAEYTVYDRAYRVEATASTTRLAWPLSFDWSLAGTPISGTGFVTVGGTEVHHEVDGATCTLRPEGDEAVAGSLAVEVEDNRDLTFRRTEGVVVRDRETEGGRPPNVAAEQRREIEQCRPERELTRWQDLRGWTGRVDGTGPDRWPDGVDPRTVLADTPGRGGGRDGHDTDPRRSLSPGESTSDEVRRALEAGLELPADRLDGGSGGGDEWP</sequence>
<reference evidence="2 3" key="1">
    <citation type="journal article" date="2019" name="Int. J. Syst. Evol. Microbiol.">
        <title>The Global Catalogue of Microorganisms (GCM) 10K type strain sequencing project: providing services to taxonomists for standard genome sequencing and annotation.</title>
        <authorList>
            <consortium name="The Broad Institute Genomics Platform"/>
            <consortium name="The Broad Institute Genome Sequencing Center for Infectious Disease"/>
            <person name="Wu L."/>
            <person name="Ma J."/>
        </authorList>
    </citation>
    <scope>NUCLEOTIDE SEQUENCE [LARGE SCALE GENOMIC DNA]</scope>
    <source>
        <strain evidence="2 3">CGMCC 1.12237</strain>
    </source>
</reference>
<feature type="region of interest" description="Disordered" evidence="1">
    <location>
        <begin position="767"/>
        <end position="846"/>
    </location>
</feature>
<feature type="compositionally biased region" description="Gly residues" evidence="1">
    <location>
        <begin position="837"/>
        <end position="846"/>
    </location>
</feature>
<accession>A0ABD5R9S5</accession>
<evidence type="ECO:0000313" key="2">
    <source>
        <dbReference type="EMBL" id="MFC5366722.1"/>
    </source>
</evidence>
<evidence type="ECO:0000256" key="1">
    <source>
        <dbReference type="SAM" id="MobiDB-lite"/>
    </source>
</evidence>
<feature type="compositionally biased region" description="Basic and acidic residues" evidence="1">
    <location>
        <begin position="797"/>
        <end position="808"/>
    </location>
</feature>
<dbReference type="RefSeq" id="WP_227227942.1">
    <property type="nucleotide sequence ID" value="NZ_JAJCVJ010000001.1"/>
</dbReference>
<organism evidence="2 3">
    <name type="scientific">Salinirubrum litoreum</name>
    <dbReference type="NCBI Taxonomy" id="1126234"/>
    <lineage>
        <taxon>Archaea</taxon>
        <taxon>Methanobacteriati</taxon>
        <taxon>Methanobacteriota</taxon>
        <taxon>Stenosarchaea group</taxon>
        <taxon>Halobacteria</taxon>
        <taxon>Halobacteriales</taxon>
        <taxon>Haloferacaceae</taxon>
        <taxon>Salinirubrum</taxon>
    </lineage>
</organism>
<name>A0ABD5R9S5_9EURY</name>
<keyword evidence="3" id="KW-1185">Reference proteome</keyword>
<proteinExistence type="predicted"/>
<gene>
    <name evidence="2" type="ORF">ACFPJ5_07195</name>
</gene>